<evidence type="ECO:0000313" key="5">
    <source>
        <dbReference type="EMBL" id="PKI36233.1"/>
    </source>
</evidence>
<dbReference type="SUPFAM" id="SSF49764">
    <property type="entry name" value="HSP20-like chaperones"/>
    <property type="match status" value="1"/>
</dbReference>
<dbReference type="EMBL" id="PGOL01004950">
    <property type="protein sequence ID" value="PKI36233.1"/>
    <property type="molecule type" value="Genomic_DNA"/>
</dbReference>
<organism evidence="5 6">
    <name type="scientific">Punica granatum</name>
    <name type="common">Pomegranate</name>
    <dbReference type="NCBI Taxonomy" id="22663"/>
    <lineage>
        <taxon>Eukaryota</taxon>
        <taxon>Viridiplantae</taxon>
        <taxon>Streptophyta</taxon>
        <taxon>Embryophyta</taxon>
        <taxon>Tracheophyta</taxon>
        <taxon>Spermatophyta</taxon>
        <taxon>Magnoliopsida</taxon>
        <taxon>eudicotyledons</taxon>
        <taxon>Gunneridae</taxon>
        <taxon>Pentapetalae</taxon>
        <taxon>rosids</taxon>
        <taxon>malvids</taxon>
        <taxon>Myrtales</taxon>
        <taxon>Lythraceae</taxon>
        <taxon>Punica</taxon>
    </lineage>
</organism>
<comment type="similarity">
    <text evidence="2 3">Belongs to the small heat shock protein (HSP20) family.</text>
</comment>
<dbReference type="InterPro" id="IPR031107">
    <property type="entry name" value="Small_HSP"/>
</dbReference>
<evidence type="ECO:0000256" key="2">
    <source>
        <dbReference type="PROSITE-ProRule" id="PRU00285"/>
    </source>
</evidence>
<reference evidence="5 6" key="1">
    <citation type="submission" date="2017-11" db="EMBL/GenBank/DDBJ databases">
        <title>De-novo sequencing of pomegranate (Punica granatum L.) genome.</title>
        <authorList>
            <person name="Akparov Z."/>
            <person name="Amiraslanov A."/>
            <person name="Hajiyeva S."/>
            <person name="Abbasov M."/>
            <person name="Kaur K."/>
            <person name="Hamwieh A."/>
            <person name="Solovyev V."/>
            <person name="Salamov A."/>
            <person name="Braich B."/>
            <person name="Kosarev P."/>
            <person name="Mahmoud A."/>
            <person name="Hajiyev E."/>
            <person name="Babayeva S."/>
            <person name="Izzatullayeva V."/>
            <person name="Mammadov A."/>
            <person name="Mammadov A."/>
            <person name="Sharifova S."/>
            <person name="Ojaghi J."/>
            <person name="Eynullazada K."/>
            <person name="Bayramov B."/>
            <person name="Abdulazimova A."/>
            <person name="Shahmuradov I."/>
        </authorList>
    </citation>
    <scope>NUCLEOTIDE SEQUENCE [LARGE SCALE GENOMIC DNA]</scope>
    <source>
        <strain evidence="6">cv. AG2017</strain>
        <tissue evidence="5">Leaf</tissue>
    </source>
</reference>
<keyword evidence="1" id="KW-0346">Stress response</keyword>
<gene>
    <name evidence="5" type="ORF">CRG98_043385</name>
</gene>
<proteinExistence type="inferred from homology"/>
<dbReference type="InterPro" id="IPR002068">
    <property type="entry name" value="A-crystallin/Hsp20_dom"/>
</dbReference>
<dbReference type="Pfam" id="PF00011">
    <property type="entry name" value="HSP20"/>
    <property type="match status" value="1"/>
</dbReference>
<dbReference type="Gene3D" id="2.60.40.790">
    <property type="match status" value="1"/>
</dbReference>
<accession>A0A2I0HX93</accession>
<evidence type="ECO:0000313" key="6">
    <source>
        <dbReference type="Proteomes" id="UP000233551"/>
    </source>
</evidence>
<dbReference type="STRING" id="22663.A0A2I0HX93"/>
<evidence type="ECO:0000256" key="3">
    <source>
        <dbReference type="RuleBase" id="RU003616"/>
    </source>
</evidence>
<dbReference type="AlphaFoldDB" id="A0A2I0HX93"/>
<dbReference type="Proteomes" id="UP000233551">
    <property type="component" value="Unassembled WGS sequence"/>
</dbReference>
<sequence>MGWVGRSGGMFEADLLGLKEELKVEVEDDQTRCSSGKLLRRFRLPGNAGMVQVMASTKNGVLPVTIPKFEEKTF</sequence>
<dbReference type="InterPro" id="IPR008978">
    <property type="entry name" value="HSP20-like_chaperone"/>
</dbReference>
<evidence type="ECO:0000259" key="4">
    <source>
        <dbReference type="PROSITE" id="PS01031"/>
    </source>
</evidence>
<keyword evidence="6" id="KW-1185">Reference proteome</keyword>
<dbReference type="PROSITE" id="PS01031">
    <property type="entry name" value="SHSP"/>
    <property type="match status" value="1"/>
</dbReference>
<protein>
    <recommendedName>
        <fullName evidence="4">SHSP domain-containing protein</fullName>
    </recommendedName>
</protein>
<comment type="caution">
    <text evidence="5">The sequence shown here is derived from an EMBL/GenBank/DDBJ whole genome shotgun (WGS) entry which is preliminary data.</text>
</comment>
<evidence type="ECO:0000256" key="1">
    <source>
        <dbReference type="ARBA" id="ARBA00023016"/>
    </source>
</evidence>
<feature type="domain" description="SHSP" evidence="4">
    <location>
        <begin position="1"/>
        <end position="74"/>
    </location>
</feature>
<name>A0A2I0HX93_PUNGR</name>
<dbReference type="PANTHER" id="PTHR11527">
    <property type="entry name" value="HEAT-SHOCK PROTEIN 20 FAMILY MEMBER"/>
    <property type="match status" value="1"/>
</dbReference>